<organism evidence="1 2">
    <name type="scientific">Portunus trituberculatus</name>
    <name type="common">Swimming crab</name>
    <name type="synonym">Neptunus trituberculatus</name>
    <dbReference type="NCBI Taxonomy" id="210409"/>
    <lineage>
        <taxon>Eukaryota</taxon>
        <taxon>Metazoa</taxon>
        <taxon>Ecdysozoa</taxon>
        <taxon>Arthropoda</taxon>
        <taxon>Crustacea</taxon>
        <taxon>Multicrustacea</taxon>
        <taxon>Malacostraca</taxon>
        <taxon>Eumalacostraca</taxon>
        <taxon>Eucarida</taxon>
        <taxon>Decapoda</taxon>
        <taxon>Pleocyemata</taxon>
        <taxon>Brachyura</taxon>
        <taxon>Eubrachyura</taxon>
        <taxon>Portunoidea</taxon>
        <taxon>Portunidae</taxon>
        <taxon>Portuninae</taxon>
        <taxon>Portunus</taxon>
    </lineage>
</organism>
<gene>
    <name evidence="1" type="ORF">E2C01_070056</name>
</gene>
<evidence type="ECO:0000313" key="1">
    <source>
        <dbReference type="EMBL" id="MPC75663.1"/>
    </source>
</evidence>
<dbReference type="EMBL" id="VSRR010041607">
    <property type="protein sequence ID" value="MPC75663.1"/>
    <property type="molecule type" value="Genomic_DNA"/>
</dbReference>
<dbReference type="Proteomes" id="UP000324222">
    <property type="component" value="Unassembled WGS sequence"/>
</dbReference>
<dbReference type="AlphaFoldDB" id="A0A5B7I0A2"/>
<comment type="caution">
    <text evidence="1">The sequence shown here is derived from an EMBL/GenBank/DDBJ whole genome shotgun (WGS) entry which is preliminary data.</text>
</comment>
<protein>
    <submittedName>
        <fullName evidence="1">Uncharacterized protein</fullName>
    </submittedName>
</protein>
<keyword evidence="2" id="KW-1185">Reference proteome</keyword>
<evidence type="ECO:0000313" key="2">
    <source>
        <dbReference type="Proteomes" id="UP000324222"/>
    </source>
</evidence>
<accession>A0A5B7I0A2</accession>
<sequence>MKNYPHTSPSTHDSVDAGVLPGAPPLSCSIPTLVQLFITLIHLLPITLPASTPSSPPPASPLLRLVPPPSLPCGLLSYGPSTSHCFPPPPTPPSPAPQHRVALLSASFLPRLTFHCSSLGSLDLF</sequence>
<proteinExistence type="predicted"/>
<name>A0A5B7I0A2_PORTR</name>
<reference evidence="1 2" key="1">
    <citation type="submission" date="2019-05" db="EMBL/GenBank/DDBJ databases">
        <title>Another draft genome of Portunus trituberculatus and its Hox gene families provides insights of decapod evolution.</title>
        <authorList>
            <person name="Jeong J.-H."/>
            <person name="Song I."/>
            <person name="Kim S."/>
            <person name="Choi T."/>
            <person name="Kim D."/>
            <person name="Ryu S."/>
            <person name="Kim W."/>
        </authorList>
    </citation>
    <scope>NUCLEOTIDE SEQUENCE [LARGE SCALE GENOMIC DNA]</scope>
    <source>
        <tissue evidence="1">Muscle</tissue>
    </source>
</reference>